<sequence length="53" mass="6001">YVHWGFAICFTGAFLLYEFNQDMHLKDGAYLDIKGFLYGLAIGGIVIFITSCF</sequence>
<evidence type="ECO:0000256" key="1">
    <source>
        <dbReference type="SAM" id="Phobius"/>
    </source>
</evidence>
<keyword evidence="1" id="KW-0812">Transmembrane</keyword>
<reference evidence="2" key="1">
    <citation type="journal article" date="2014" name="Front. Microbiol.">
        <title>High frequency of phylogenetically diverse reductive dehalogenase-homologous genes in deep subseafloor sedimentary metagenomes.</title>
        <authorList>
            <person name="Kawai M."/>
            <person name="Futagami T."/>
            <person name="Toyoda A."/>
            <person name="Takaki Y."/>
            <person name="Nishi S."/>
            <person name="Hori S."/>
            <person name="Arai W."/>
            <person name="Tsubouchi T."/>
            <person name="Morono Y."/>
            <person name="Uchiyama I."/>
            <person name="Ito T."/>
            <person name="Fujiyama A."/>
            <person name="Inagaki F."/>
            <person name="Takami H."/>
        </authorList>
    </citation>
    <scope>NUCLEOTIDE SEQUENCE</scope>
    <source>
        <strain evidence="2">Expedition CK06-06</strain>
    </source>
</reference>
<protein>
    <submittedName>
        <fullName evidence="2">Uncharacterized protein</fullName>
    </submittedName>
</protein>
<keyword evidence="1" id="KW-1133">Transmembrane helix</keyword>
<dbReference type="EMBL" id="BARW01012790">
    <property type="protein sequence ID" value="GAI73560.1"/>
    <property type="molecule type" value="Genomic_DNA"/>
</dbReference>
<feature type="transmembrane region" description="Helical" evidence="1">
    <location>
        <begin position="35"/>
        <end position="52"/>
    </location>
</feature>
<comment type="caution">
    <text evidence="2">The sequence shown here is derived from an EMBL/GenBank/DDBJ whole genome shotgun (WGS) entry which is preliminary data.</text>
</comment>
<feature type="non-terminal residue" evidence="2">
    <location>
        <position position="1"/>
    </location>
</feature>
<accession>X1SDS8</accession>
<name>X1SDS8_9ZZZZ</name>
<keyword evidence="1" id="KW-0472">Membrane</keyword>
<proteinExistence type="predicted"/>
<organism evidence="2">
    <name type="scientific">marine sediment metagenome</name>
    <dbReference type="NCBI Taxonomy" id="412755"/>
    <lineage>
        <taxon>unclassified sequences</taxon>
        <taxon>metagenomes</taxon>
        <taxon>ecological metagenomes</taxon>
    </lineage>
</organism>
<gene>
    <name evidence="2" type="ORF">S12H4_23878</name>
</gene>
<dbReference type="AlphaFoldDB" id="X1SDS8"/>
<evidence type="ECO:0000313" key="2">
    <source>
        <dbReference type="EMBL" id="GAI73560.1"/>
    </source>
</evidence>